<dbReference type="PANTHER" id="PTHR10259:SF11">
    <property type="entry name" value="THIOPURINE S-METHYLTRANSFERASE"/>
    <property type="match status" value="1"/>
</dbReference>
<evidence type="ECO:0000256" key="2">
    <source>
        <dbReference type="ARBA" id="ARBA00022679"/>
    </source>
</evidence>
<proteinExistence type="predicted"/>
<keyword evidence="3" id="KW-0949">S-adenosyl-L-methionine</keyword>
<evidence type="ECO:0000256" key="1">
    <source>
        <dbReference type="ARBA" id="ARBA00022603"/>
    </source>
</evidence>
<name>A0A5N5SXV5_9CRUS</name>
<comment type="caution">
    <text evidence="4">The sequence shown here is derived from an EMBL/GenBank/DDBJ whole genome shotgun (WGS) entry which is preliminary data.</text>
</comment>
<dbReference type="GO" id="GO:0032259">
    <property type="term" value="P:methylation"/>
    <property type="evidence" value="ECO:0007669"/>
    <property type="project" value="UniProtKB-KW"/>
</dbReference>
<dbReference type="PROSITE" id="PS51585">
    <property type="entry name" value="SAM_MT_TPMT"/>
    <property type="match status" value="1"/>
</dbReference>
<keyword evidence="2 4" id="KW-0808">Transferase</keyword>
<evidence type="ECO:0000313" key="4">
    <source>
        <dbReference type="EMBL" id="KAB7499044.1"/>
    </source>
</evidence>
<dbReference type="OrthoDB" id="276151at2759"/>
<dbReference type="GO" id="GO:0008119">
    <property type="term" value="F:thiopurine S-methyltransferase activity"/>
    <property type="evidence" value="ECO:0007669"/>
    <property type="project" value="TreeGrafter"/>
</dbReference>
<dbReference type="SUPFAM" id="SSF53335">
    <property type="entry name" value="S-adenosyl-L-methionine-dependent methyltransferases"/>
    <property type="match status" value="1"/>
</dbReference>
<dbReference type="EMBL" id="SEYY01018733">
    <property type="protein sequence ID" value="KAB7499044.1"/>
    <property type="molecule type" value="Genomic_DNA"/>
</dbReference>
<feature type="non-terminal residue" evidence="4">
    <location>
        <position position="1"/>
    </location>
</feature>
<dbReference type="Gene3D" id="3.40.50.150">
    <property type="entry name" value="Vaccinia Virus protein VP39"/>
    <property type="match status" value="1"/>
</dbReference>
<gene>
    <name evidence="4" type="primary">tpmt</name>
    <name evidence="4" type="ORF">Anas_06502</name>
</gene>
<dbReference type="InterPro" id="IPR029063">
    <property type="entry name" value="SAM-dependent_MTases_sf"/>
</dbReference>
<dbReference type="InterPro" id="IPR008854">
    <property type="entry name" value="TPMT"/>
</dbReference>
<keyword evidence="1 4" id="KW-0489">Methyltransferase</keyword>
<sequence length="152" mass="18057">VEFIEAPVQEFFKENDLTYEVSELPWGKRYETPDKLLKIYVADFYEINIDDVGKFDIIWDRGVLPTVKVTDRERYSKLLKKLCKENFIYLLQTLQHDGETDRNPRPTSHEDVQNMFGDWCKVELIMQNDISEKFARLGLDKGYKSYHLLTPK</sequence>
<dbReference type="Proteomes" id="UP000326759">
    <property type="component" value="Unassembled WGS sequence"/>
</dbReference>
<accession>A0A5N5SXV5</accession>
<dbReference type="Pfam" id="PF05724">
    <property type="entry name" value="TPMT"/>
    <property type="match status" value="1"/>
</dbReference>
<dbReference type="PANTHER" id="PTHR10259">
    <property type="entry name" value="THIOPURINE S-METHYLTRANSFERASE"/>
    <property type="match status" value="1"/>
</dbReference>
<keyword evidence="5" id="KW-1185">Reference proteome</keyword>
<evidence type="ECO:0000256" key="3">
    <source>
        <dbReference type="ARBA" id="ARBA00022691"/>
    </source>
</evidence>
<reference evidence="4 5" key="1">
    <citation type="journal article" date="2019" name="PLoS Biol.">
        <title>Sex chromosomes control vertical transmission of feminizing Wolbachia symbionts in an isopod.</title>
        <authorList>
            <person name="Becking T."/>
            <person name="Chebbi M.A."/>
            <person name="Giraud I."/>
            <person name="Moumen B."/>
            <person name="Laverre T."/>
            <person name="Caubet Y."/>
            <person name="Peccoud J."/>
            <person name="Gilbert C."/>
            <person name="Cordaux R."/>
        </authorList>
    </citation>
    <scope>NUCLEOTIDE SEQUENCE [LARGE SCALE GENOMIC DNA]</scope>
    <source>
        <strain evidence="4">ANa2</strain>
        <tissue evidence="4">Whole body excluding digestive tract and cuticle</tissue>
    </source>
</reference>
<organism evidence="4 5">
    <name type="scientific">Armadillidium nasatum</name>
    <dbReference type="NCBI Taxonomy" id="96803"/>
    <lineage>
        <taxon>Eukaryota</taxon>
        <taxon>Metazoa</taxon>
        <taxon>Ecdysozoa</taxon>
        <taxon>Arthropoda</taxon>
        <taxon>Crustacea</taxon>
        <taxon>Multicrustacea</taxon>
        <taxon>Malacostraca</taxon>
        <taxon>Eumalacostraca</taxon>
        <taxon>Peracarida</taxon>
        <taxon>Isopoda</taxon>
        <taxon>Oniscidea</taxon>
        <taxon>Crinocheta</taxon>
        <taxon>Armadillidiidae</taxon>
        <taxon>Armadillidium</taxon>
    </lineage>
</organism>
<protein>
    <submittedName>
        <fullName evidence="4">Putative thiopurine S-methyltransferase</fullName>
    </submittedName>
</protein>
<evidence type="ECO:0000313" key="5">
    <source>
        <dbReference type="Proteomes" id="UP000326759"/>
    </source>
</evidence>
<dbReference type="AlphaFoldDB" id="A0A5N5SXV5"/>